<dbReference type="InterPro" id="IPR058240">
    <property type="entry name" value="rSAM_sf"/>
</dbReference>
<feature type="domain" description="Radical SAM core" evidence="9">
    <location>
        <begin position="1"/>
        <end position="138"/>
    </location>
</feature>
<comment type="caution">
    <text evidence="10">The sequence shown here is derived from an EMBL/GenBank/DDBJ whole genome shotgun (WGS) entry which is preliminary data.</text>
</comment>
<proteinExistence type="predicted"/>
<evidence type="ECO:0000256" key="5">
    <source>
        <dbReference type="ARBA" id="ARBA00023004"/>
    </source>
</evidence>
<dbReference type="AlphaFoldDB" id="A0A419S5C8"/>
<evidence type="ECO:0000256" key="8">
    <source>
        <dbReference type="ARBA" id="ARBA00023150"/>
    </source>
</evidence>
<dbReference type="PANTHER" id="PTHR22960:SF0">
    <property type="entry name" value="MOLYBDENUM COFACTOR BIOSYNTHESIS PROTEIN 1"/>
    <property type="match status" value="1"/>
</dbReference>
<keyword evidence="3" id="KW-0479">Metal-binding</keyword>
<keyword evidence="7" id="KW-0342">GTP-binding</keyword>
<evidence type="ECO:0000256" key="1">
    <source>
        <dbReference type="ARBA" id="ARBA00001966"/>
    </source>
</evidence>
<dbReference type="GO" id="GO:0006777">
    <property type="term" value="P:Mo-molybdopterin cofactor biosynthetic process"/>
    <property type="evidence" value="ECO:0007669"/>
    <property type="project" value="UniProtKB-KW"/>
</dbReference>
<accession>A0A419S5C8</accession>
<dbReference type="Pfam" id="PF04055">
    <property type="entry name" value="Radical_SAM"/>
    <property type="match status" value="1"/>
</dbReference>
<dbReference type="EMBL" id="MBTA01000025">
    <property type="protein sequence ID" value="RKD15277.1"/>
    <property type="molecule type" value="Genomic_DNA"/>
</dbReference>
<comment type="cofactor">
    <cofactor evidence="1">
        <name>[4Fe-4S] cluster</name>
        <dbReference type="ChEBI" id="CHEBI:49883"/>
    </cofactor>
</comment>
<dbReference type="GO" id="GO:0005525">
    <property type="term" value="F:GTP binding"/>
    <property type="evidence" value="ECO:0007669"/>
    <property type="project" value="UniProtKB-KW"/>
</dbReference>
<name>A0A419S5C8_9SPHI</name>
<dbReference type="Proteomes" id="UP000283433">
    <property type="component" value="Unassembled WGS sequence"/>
</dbReference>
<dbReference type="PROSITE" id="PS51918">
    <property type="entry name" value="RADICAL_SAM"/>
    <property type="match status" value="1"/>
</dbReference>
<organism evidence="10 11">
    <name type="scientific">Pelobium manganitolerans</name>
    <dbReference type="NCBI Taxonomy" id="1842495"/>
    <lineage>
        <taxon>Bacteria</taxon>
        <taxon>Pseudomonadati</taxon>
        <taxon>Bacteroidota</taxon>
        <taxon>Sphingobacteriia</taxon>
        <taxon>Sphingobacteriales</taxon>
        <taxon>Sphingobacteriaceae</taxon>
        <taxon>Pelobium</taxon>
    </lineage>
</organism>
<dbReference type="PANTHER" id="PTHR22960">
    <property type="entry name" value="MOLYBDOPTERIN COFACTOR SYNTHESIS PROTEIN A"/>
    <property type="match status" value="1"/>
</dbReference>
<dbReference type="Pfam" id="PF06463">
    <property type="entry name" value="Mob_synth_C"/>
    <property type="match status" value="1"/>
</dbReference>
<reference evidence="10 11" key="1">
    <citation type="submission" date="2016-07" db="EMBL/GenBank/DDBJ databases">
        <title>Genome of Pelobium manganitolerans.</title>
        <authorList>
            <person name="Wu S."/>
            <person name="Wang G."/>
        </authorList>
    </citation>
    <scope>NUCLEOTIDE SEQUENCE [LARGE SCALE GENOMIC DNA]</scope>
    <source>
        <strain evidence="10 11">YS-25</strain>
    </source>
</reference>
<gene>
    <name evidence="10" type="ORF">BCY91_07155</name>
</gene>
<evidence type="ECO:0000256" key="2">
    <source>
        <dbReference type="ARBA" id="ARBA00022691"/>
    </source>
</evidence>
<keyword evidence="2" id="KW-0949">S-adenosyl-L-methionine</keyword>
<keyword evidence="4" id="KW-0547">Nucleotide-binding</keyword>
<keyword evidence="6" id="KW-0411">Iron-sulfur</keyword>
<dbReference type="Gene3D" id="3.20.20.70">
    <property type="entry name" value="Aldolase class I"/>
    <property type="match status" value="1"/>
</dbReference>
<evidence type="ECO:0000256" key="7">
    <source>
        <dbReference type="ARBA" id="ARBA00023134"/>
    </source>
</evidence>
<protein>
    <recommendedName>
        <fullName evidence="9">Radical SAM core domain-containing protein</fullName>
    </recommendedName>
</protein>
<dbReference type="InterPro" id="IPR010505">
    <property type="entry name" value="MoaA_twitch"/>
</dbReference>
<dbReference type="SUPFAM" id="SSF102114">
    <property type="entry name" value="Radical SAM enzymes"/>
    <property type="match status" value="1"/>
</dbReference>
<dbReference type="GO" id="GO:0061798">
    <property type="term" value="F:GTP 3',8'-cyclase activity"/>
    <property type="evidence" value="ECO:0007669"/>
    <property type="project" value="TreeGrafter"/>
</dbReference>
<keyword evidence="5" id="KW-0408">Iron</keyword>
<evidence type="ECO:0000259" key="9">
    <source>
        <dbReference type="PROSITE" id="PS51918"/>
    </source>
</evidence>
<evidence type="ECO:0000313" key="11">
    <source>
        <dbReference type="Proteomes" id="UP000283433"/>
    </source>
</evidence>
<keyword evidence="11" id="KW-1185">Reference proteome</keyword>
<dbReference type="GO" id="GO:0046872">
    <property type="term" value="F:metal ion binding"/>
    <property type="evidence" value="ECO:0007669"/>
    <property type="project" value="UniProtKB-KW"/>
</dbReference>
<sequence>MYINGFNRFAYFCFLLIFLLEKKAKLLFDAGLREINISLDAANSTDFFKMTRRDKFEEVKKGIDVALKTGLHVKLNTVLMKGKNDDQLVPLLNFAKRRGIVIRFLEVMAMGHLHHKKDDFLFSQEDILSAIERHYQFKALPRKQSATANYWETTEGAVFGIIANSSHPFCSDCDRLRLDHEGNIYGCLSVNESISLIDANSTKAYKSRLWKALKQKQEVKFTGSKLSMLEIGG</sequence>
<dbReference type="GO" id="GO:0061799">
    <property type="term" value="F:cyclic pyranopterin monophosphate synthase activity"/>
    <property type="evidence" value="ECO:0007669"/>
    <property type="project" value="TreeGrafter"/>
</dbReference>
<dbReference type="InterPro" id="IPR013785">
    <property type="entry name" value="Aldolase_TIM"/>
</dbReference>
<dbReference type="GO" id="GO:0051539">
    <property type="term" value="F:4 iron, 4 sulfur cluster binding"/>
    <property type="evidence" value="ECO:0007669"/>
    <property type="project" value="UniProtKB-KW"/>
</dbReference>
<evidence type="ECO:0000256" key="6">
    <source>
        <dbReference type="ARBA" id="ARBA00023014"/>
    </source>
</evidence>
<evidence type="ECO:0000256" key="4">
    <source>
        <dbReference type="ARBA" id="ARBA00022741"/>
    </source>
</evidence>
<evidence type="ECO:0000313" key="10">
    <source>
        <dbReference type="EMBL" id="RKD15277.1"/>
    </source>
</evidence>
<dbReference type="InterPro" id="IPR050105">
    <property type="entry name" value="MoCo_biosynth_MoaA/MoaC"/>
</dbReference>
<keyword evidence="8" id="KW-0501">Molybdenum cofactor biosynthesis</keyword>
<dbReference type="InterPro" id="IPR007197">
    <property type="entry name" value="rSAM"/>
</dbReference>
<evidence type="ECO:0000256" key="3">
    <source>
        <dbReference type="ARBA" id="ARBA00022723"/>
    </source>
</evidence>